<keyword evidence="1" id="KW-0472">Membrane</keyword>
<sequence>MVYNIVILSLWFITSFVIHDFFLDFFSIVVQSQFHLNLDLRRPAASVSMKNLAPDTRDAPLSRSTSTLLHKTFVSFFIPGFHLLYCALQIVSSLRSSCHSRTKAFASFQLIEVSSVLENRACLPQASP</sequence>
<accession>A0A8H4X7C7</accession>
<reference evidence="2" key="2">
    <citation type="submission" date="2020-05" db="EMBL/GenBank/DDBJ databases">
        <authorList>
            <person name="Kim H.-S."/>
            <person name="Proctor R.H."/>
            <person name="Brown D.W."/>
        </authorList>
    </citation>
    <scope>NUCLEOTIDE SEQUENCE</scope>
    <source>
        <strain evidence="2">NRRL 20472</strain>
    </source>
</reference>
<protein>
    <submittedName>
        <fullName evidence="2">Uncharacterized protein</fullName>
    </submittedName>
</protein>
<keyword evidence="1" id="KW-1133">Transmembrane helix</keyword>
<proteinExistence type="predicted"/>
<evidence type="ECO:0000313" key="3">
    <source>
        <dbReference type="Proteomes" id="UP000622797"/>
    </source>
</evidence>
<organism evidence="2 3">
    <name type="scientific">Fusarium sarcochroum</name>
    <dbReference type="NCBI Taxonomy" id="1208366"/>
    <lineage>
        <taxon>Eukaryota</taxon>
        <taxon>Fungi</taxon>
        <taxon>Dikarya</taxon>
        <taxon>Ascomycota</taxon>
        <taxon>Pezizomycotina</taxon>
        <taxon>Sordariomycetes</taxon>
        <taxon>Hypocreomycetidae</taxon>
        <taxon>Hypocreales</taxon>
        <taxon>Nectriaceae</taxon>
        <taxon>Fusarium</taxon>
        <taxon>Fusarium lateritium species complex</taxon>
    </lineage>
</organism>
<keyword evidence="1" id="KW-0812">Transmembrane</keyword>
<keyword evidence="3" id="KW-1185">Reference proteome</keyword>
<feature type="transmembrane region" description="Helical" evidence="1">
    <location>
        <begin position="7"/>
        <end position="30"/>
    </location>
</feature>
<comment type="caution">
    <text evidence="2">The sequence shown here is derived from an EMBL/GenBank/DDBJ whole genome shotgun (WGS) entry which is preliminary data.</text>
</comment>
<dbReference type="Proteomes" id="UP000622797">
    <property type="component" value="Unassembled WGS sequence"/>
</dbReference>
<feature type="transmembrane region" description="Helical" evidence="1">
    <location>
        <begin position="73"/>
        <end position="94"/>
    </location>
</feature>
<dbReference type="AlphaFoldDB" id="A0A8H4X7C7"/>
<dbReference type="EMBL" id="JABEXW010000393">
    <property type="protein sequence ID" value="KAF4964682.1"/>
    <property type="molecule type" value="Genomic_DNA"/>
</dbReference>
<gene>
    <name evidence="2" type="ORF">FSARC_7389</name>
</gene>
<evidence type="ECO:0000256" key="1">
    <source>
        <dbReference type="SAM" id="Phobius"/>
    </source>
</evidence>
<evidence type="ECO:0000313" key="2">
    <source>
        <dbReference type="EMBL" id="KAF4964682.1"/>
    </source>
</evidence>
<reference evidence="2" key="1">
    <citation type="journal article" date="2020" name="BMC Genomics">
        <title>Correction to: Identification and distribution of gene clusters required for synthesis of sphingolipid metabolism inhibitors in diverse species of the filamentous fungus Fusarium.</title>
        <authorList>
            <person name="Kim H.S."/>
            <person name="Lohmar J.M."/>
            <person name="Busman M."/>
            <person name="Brown D.W."/>
            <person name="Naumann T.A."/>
            <person name="Divon H.H."/>
            <person name="Lysoe E."/>
            <person name="Uhlig S."/>
            <person name="Proctor R.H."/>
        </authorList>
    </citation>
    <scope>NUCLEOTIDE SEQUENCE</scope>
    <source>
        <strain evidence="2">NRRL 20472</strain>
    </source>
</reference>
<name>A0A8H4X7C7_9HYPO</name>